<proteinExistence type="inferred from homology"/>
<dbReference type="PROSITE" id="PS51193">
    <property type="entry name" value="HELICASE_ATP_BIND_2"/>
    <property type="match status" value="1"/>
</dbReference>
<evidence type="ECO:0000256" key="14">
    <source>
        <dbReference type="SAM" id="MobiDB-lite"/>
    </source>
</evidence>
<dbReference type="InterPro" id="IPR011545">
    <property type="entry name" value="DEAD/DEAH_box_helicase_dom"/>
</dbReference>
<dbReference type="Proteomes" id="UP001139353">
    <property type="component" value="Unassembled WGS sequence"/>
</dbReference>
<dbReference type="GO" id="GO:0016818">
    <property type="term" value="F:hydrolase activity, acting on acid anhydrides, in phosphorus-containing anhydrides"/>
    <property type="evidence" value="ECO:0007669"/>
    <property type="project" value="InterPro"/>
</dbReference>
<keyword evidence="2" id="KW-0479">Metal-binding</keyword>
<evidence type="ECO:0000256" key="5">
    <source>
        <dbReference type="ARBA" id="ARBA00022801"/>
    </source>
</evidence>
<keyword evidence="9" id="KW-0411">Iron-sulfur</keyword>
<evidence type="ECO:0000256" key="1">
    <source>
        <dbReference type="ARBA" id="ARBA00022485"/>
    </source>
</evidence>
<dbReference type="InterPro" id="IPR014013">
    <property type="entry name" value="Helic_SF1/SF2_ATP-bd_DinG/Rad3"/>
</dbReference>
<dbReference type="InterPro" id="IPR045028">
    <property type="entry name" value="DinG/Rad3-like"/>
</dbReference>
<dbReference type="SMART" id="SM00491">
    <property type="entry name" value="HELICc2"/>
    <property type="match status" value="1"/>
</dbReference>
<dbReference type="SUPFAM" id="SSF52540">
    <property type="entry name" value="P-loop containing nucleoside triphosphate hydrolases"/>
    <property type="match status" value="2"/>
</dbReference>
<dbReference type="Pfam" id="PF00270">
    <property type="entry name" value="DEAD"/>
    <property type="match status" value="1"/>
</dbReference>
<evidence type="ECO:0000256" key="8">
    <source>
        <dbReference type="ARBA" id="ARBA00023004"/>
    </source>
</evidence>
<dbReference type="Gene3D" id="3.40.50.300">
    <property type="entry name" value="P-loop containing nucleotide triphosphate hydrolases"/>
    <property type="match status" value="2"/>
</dbReference>
<evidence type="ECO:0000256" key="4">
    <source>
        <dbReference type="ARBA" id="ARBA00022763"/>
    </source>
</evidence>
<name>A0A9X2BZC1_9BURK</name>
<gene>
    <name evidence="16" type="ORF">LPC04_05685</name>
</gene>
<keyword evidence="1" id="KW-0004">4Fe-4S</keyword>
<keyword evidence="17" id="KW-1185">Reference proteome</keyword>
<dbReference type="GO" id="GO:0006281">
    <property type="term" value="P:DNA repair"/>
    <property type="evidence" value="ECO:0007669"/>
    <property type="project" value="UniProtKB-KW"/>
</dbReference>
<reference evidence="16" key="1">
    <citation type="submission" date="2021-11" db="EMBL/GenBank/DDBJ databases">
        <title>BS-T2-15 a new species belonging to the Comamonadaceae family isolated from the soil of a French oak forest.</title>
        <authorList>
            <person name="Mieszkin S."/>
            <person name="Alain K."/>
        </authorList>
    </citation>
    <scope>NUCLEOTIDE SEQUENCE</scope>
    <source>
        <strain evidence="16">BS-T2-15</strain>
    </source>
</reference>
<keyword evidence="7" id="KW-0067">ATP-binding</keyword>
<dbReference type="InterPro" id="IPR027417">
    <property type="entry name" value="P-loop_NTPase"/>
</dbReference>
<dbReference type="GO" id="GO:0003678">
    <property type="term" value="F:DNA helicase activity"/>
    <property type="evidence" value="ECO:0007669"/>
    <property type="project" value="InterPro"/>
</dbReference>
<dbReference type="AlphaFoldDB" id="A0A9X2BZC1"/>
<dbReference type="InterPro" id="IPR006554">
    <property type="entry name" value="Helicase-like_DEXD_c2"/>
</dbReference>
<dbReference type="RefSeq" id="WP_275681209.1">
    <property type="nucleotide sequence ID" value="NZ_JAJLJH010000001.1"/>
</dbReference>
<feature type="domain" description="Helicase ATP-binding" evidence="15">
    <location>
        <begin position="173"/>
        <end position="474"/>
    </location>
</feature>
<sequence>MKYTVAVRTLCEFTAKLGDLDLRFTPSATALEGMAGHAMVASRRGEHYENEVWLKGEVGGLVVRGRADGFDPDASRLEEVKTYRGDLHAMPHNRRSLHWAQAKCYGALLCAERGLPRLDVALVYFDVGSQDETMLVESHSADDLRAFLELQCERFLAWAAQESAHRGARDAALAALPFPYATFRAGQRQLAENVYKAAISGRTLLAQAPTGIGKTVGTLYPQLKAMPGQKLDKLYFLAAKTPGRALALDALRTITEASNCTTEGESARPPRSAAPEQGRAPPRGAGCGTPQTGGAPLRVIELVARDKACEHPTKACHGDSCPLAKGFYDRLPAARQAAVGATPEAAPRLDRAGLRAIALAHEVCPYYLAQELVRWADVVVGDYNYYFDLNGMLHGLAHAHDWRVGVLVDEAHNLVPRAREMYSATLSRAALDGVRPRAPVTVAPSLKRLARTWNEILGRQLEPYAVHEELPQGLVTALQNVNSAIGDHAAAHPDDMPPELLAFYFDTLHFTRLAESFGTHSLFDVTIADDAQRDVTLCLRNLVPASFLKPRFLAARTTTLFSATLTPMHFHADLLGLPPDVAWIDVESPFEAAQLRVQVAPLSTRFAHRPASLAPIVELMATQFGQAPGNYLAFFSSFDYLAQVAELFQALHPEVPVWSQARQMTEGARADFLARFHAGGRGIGFAVLGGAFAEAVDLPGERLIGAFIATLGLPQVNPVNEQMKARLETLFGAGHDYTYLFPGLQKVVQAAGRVIRTTTDAGVVFLIDDRFRRAEVRRLLPAWWHVEMA</sequence>
<feature type="region of interest" description="Disordered" evidence="14">
    <location>
        <begin position="259"/>
        <end position="292"/>
    </location>
</feature>
<comment type="caution">
    <text evidence="16">The sequence shown here is derived from an EMBL/GenBank/DDBJ whole genome shotgun (WGS) entry which is preliminary data.</text>
</comment>
<keyword evidence="6 16" id="KW-0347">Helicase</keyword>
<comment type="similarity">
    <text evidence="13">Belongs to the helicase family. DinG subfamily.</text>
</comment>
<evidence type="ECO:0000256" key="7">
    <source>
        <dbReference type="ARBA" id="ARBA00022840"/>
    </source>
</evidence>
<dbReference type="SMART" id="SM00488">
    <property type="entry name" value="DEXDc2"/>
    <property type="match status" value="1"/>
</dbReference>
<evidence type="ECO:0000256" key="3">
    <source>
        <dbReference type="ARBA" id="ARBA00022741"/>
    </source>
</evidence>
<keyword evidence="5" id="KW-0378">Hydrolase</keyword>
<keyword evidence="11" id="KW-0234">DNA repair</keyword>
<dbReference type="PANTHER" id="PTHR11472:SF34">
    <property type="entry name" value="REGULATOR OF TELOMERE ELONGATION HELICASE 1"/>
    <property type="match status" value="1"/>
</dbReference>
<keyword evidence="4" id="KW-0227">DNA damage</keyword>
<dbReference type="Pfam" id="PF06733">
    <property type="entry name" value="DEAD_2"/>
    <property type="match status" value="1"/>
</dbReference>
<protein>
    <submittedName>
        <fullName evidence="16">ATP-dependent DNA helicase</fullName>
    </submittedName>
</protein>
<dbReference type="GO" id="GO:0003677">
    <property type="term" value="F:DNA binding"/>
    <property type="evidence" value="ECO:0007669"/>
    <property type="project" value="UniProtKB-KW"/>
</dbReference>
<keyword evidence="12" id="KW-0413">Isomerase</keyword>
<dbReference type="GO" id="GO:0046872">
    <property type="term" value="F:metal ion binding"/>
    <property type="evidence" value="ECO:0007669"/>
    <property type="project" value="UniProtKB-KW"/>
</dbReference>
<evidence type="ECO:0000256" key="6">
    <source>
        <dbReference type="ARBA" id="ARBA00022806"/>
    </source>
</evidence>
<dbReference type="InterPro" id="IPR006555">
    <property type="entry name" value="ATP-dep_Helicase_C"/>
</dbReference>
<dbReference type="PANTHER" id="PTHR11472">
    <property type="entry name" value="DNA REPAIR DEAD HELICASE RAD3/XP-D SUBFAMILY MEMBER"/>
    <property type="match status" value="1"/>
</dbReference>
<dbReference type="EMBL" id="JAJLJH010000001">
    <property type="protein sequence ID" value="MCK9685201.1"/>
    <property type="molecule type" value="Genomic_DNA"/>
</dbReference>
<evidence type="ECO:0000256" key="9">
    <source>
        <dbReference type="ARBA" id="ARBA00023014"/>
    </source>
</evidence>
<evidence type="ECO:0000256" key="2">
    <source>
        <dbReference type="ARBA" id="ARBA00022723"/>
    </source>
</evidence>
<organism evidence="16 17">
    <name type="scientific">Scleromatobacter humisilvae</name>
    <dbReference type="NCBI Taxonomy" id="2897159"/>
    <lineage>
        <taxon>Bacteria</taxon>
        <taxon>Pseudomonadati</taxon>
        <taxon>Pseudomonadota</taxon>
        <taxon>Betaproteobacteria</taxon>
        <taxon>Burkholderiales</taxon>
        <taxon>Sphaerotilaceae</taxon>
        <taxon>Scleromatobacter</taxon>
    </lineage>
</organism>
<evidence type="ECO:0000256" key="13">
    <source>
        <dbReference type="ARBA" id="ARBA00038058"/>
    </source>
</evidence>
<evidence type="ECO:0000256" key="11">
    <source>
        <dbReference type="ARBA" id="ARBA00023204"/>
    </source>
</evidence>
<keyword evidence="3" id="KW-0547">Nucleotide-binding</keyword>
<keyword evidence="10" id="KW-0238">DNA-binding</keyword>
<evidence type="ECO:0000256" key="12">
    <source>
        <dbReference type="ARBA" id="ARBA00023235"/>
    </source>
</evidence>
<dbReference type="GO" id="GO:0005524">
    <property type="term" value="F:ATP binding"/>
    <property type="evidence" value="ECO:0007669"/>
    <property type="project" value="UniProtKB-KW"/>
</dbReference>
<dbReference type="GO" id="GO:0051539">
    <property type="term" value="F:4 iron, 4 sulfur cluster binding"/>
    <property type="evidence" value="ECO:0007669"/>
    <property type="project" value="UniProtKB-KW"/>
</dbReference>
<accession>A0A9X2BZC1</accession>
<dbReference type="InterPro" id="IPR010614">
    <property type="entry name" value="RAD3-like_helicase_DEAD"/>
</dbReference>
<evidence type="ECO:0000313" key="16">
    <source>
        <dbReference type="EMBL" id="MCK9685201.1"/>
    </source>
</evidence>
<keyword evidence="8" id="KW-0408">Iron</keyword>
<evidence type="ECO:0000313" key="17">
    <source>
        <dbReference type="Proteomes" id="UP001139353"/>
    </source>
</evidence>
<evidence type="ECO:0000256" key="10">
    <source>
        <dbReference type="ARBA" id="ARBA00023125"/>
    </source>
</evidence>
<dbReference type="Pfam" id="PF13307">
    <property type="entry name" value="Helicase_C_2"/>
    <property type="match status" value="1"/>
</dbReference>
<evidence type="ECO:0000259" key="15">
    <source>
        <dbReference type="PROSITE" id="PS51193"/>
    </source>
</evidence>